<gene>
    <name evidence="9" type="ORF">ACFSCS_08290</name>
</gene>
<comment type="caution">
    <text evidence="9">The sequence shown here is derived from an EMBL/GenBank/DDBJ whole genome shotgun (WGS) entry which is preliminary data.</text>
</comment>
<feature type="transmembrane region" description="Helical" evidence="7">
    <location>
        <begin position="80"/>
        <end position="104"/>
    </location>
</feature>
<keyword evidence="4 7" id="KW-0812">Transmembrane</keyword>
<dbReference type="Proteomes" id="UP001597326">
    <property type="component" value="Unassembled WGS sequence"/>
</dbReference>
<reference evidence="10" key="1">
    <citation type="journal article" date="2019" name="Int. J. Syst. Evol. Microbiol.">
        <title>The Global Catalogue of Microorganisms (GCM) 10K type strain sequencing project: providing services to taxonomists for standard genome sequencing and annotation.</title>
        <authorList>
            <consortium name="The Broad Institute Genomics Platform"/>
            <consortium name="The Broad Institute Genome Sequencing Center for Infectious Disease"/>
            <person name="Wu L."/>
            <person name="Ma J."/>
        </authorList>
    </citation>
    <scope>NUCLEOTIDE SEQUENCE [LARGE SCALE GENOMIC DNA]</scope>
    <source>
        <strain evidence="10">CAIM 431</strain>
    </source>
</reference>
<dbReference type="PROSITE" id="PS50850">
    <property type="entry name" value="MFS"/>
    <property type="match status" value="1"/>
</dbReference>
<evidence type="ECO:0000256" key="7">
    <source>
        <dbReference type="SAM" id="Phobius"/>
    </source>
</evidence>
<dbReference type="InterPro" id="IPR036259">
    <property type="entry name" value="MFS_trans_sf"/>
</dbReference>
<feature type="transmembrane region" description="Helical" evidence="7">
    <location>
        <begin position="285"/>
        <end position="302"/>
    </location>
</feature>
<dbReference type="PANTHER" id="PTHR23513:SF11">
    <property type="entry name" value="STAPHYLOFERRIN A TRANSPORTER"/>
    <property type="match status" value="1"/>
</dbReference>
<keyword evidence="10" id="KW-1185">Reference proteome</keyword>
<dbReference type="RefSeq" id="WP_343873178.1">
    <property type="nucleotide sequence ID" value="NZ_BAAAIX010000014.1"/>
</dbReference>
<keyword evidence="3" id="KW-1003">Cell membrane</keyword>
<dbReference type="SUPFAM" id="SSF103473">
    <property type="entry name" value="MFS general substrate transporter"/>
    <property type="match status" value="1"/>
</dbReference>
<feature type="transmembrane region" description="Helical" evidence="7">
    <location>
        <begin position="377"/>
        <end position="396"/>
    </location>
</feature>
<feature type="transmembrane region" description="Helical" evidence="7">
    <location>
        <begin position="308"/>
        <end position="333"/>
    </location>
</feature>
<dbReference type="EMBL" id="JBHUFZ010000017">
    <property type="protein sequence ID" value="MFD1890182.1"/>
    <property type="molecule type" value="Genomic_DNA"/>
</dbReference>
<evidence type="ECO:0000256" key="5">
    <source>
        <dbReference type="ARBA" id="ARBA00022989"/>
    </source>
</evidence>
<organism evidence="9 10">
    <name type="scientific">Luteococcus peritonei</name>
    <dbReference type="NCBI Taxonomy" id="88874"/>
    <lineage>
        <taxon>Bacteria</taxon>
        <taxon>Bacillati</taxon>
        <taxon>Actinomycetota</taxon>
        <taxon>Actinomycetes</taxon>
        <taxon>Propionibacteriales</taxon>
        <taxon>Propionibacteriaceae</taxon>
        <taxon>Luteococcus</taxon>
    </lineage>
</organism>
<evidence type="ECO:0000256" key="4">
    <source>
        <dbReference type="ARBA" id="ARBA00022692"/>
    </source>
</evidence>
<keyword evidence="2" id="KW-0813">Transport</keyword>
<keyword evidence="6 7" id="KW-0472">Membrane</keyword>
<evidence type="ECO:0000256" key="2">
    <source>
        <dbReference type="ARBA" id="ARBA00022448"/>
    </source>
</evidence>
<dbReference type="InterPro" id="IPR010290">
    <property type="entry name" value="TM_effector"/>
</dbReference>
<evidence type="ECO:0000259" key="8">
    <source>
        <dbReference type="PROSITE" id="PS50850"/>
    </source>
</evidence>
<feature type="transmembrane region" description="Helical" evidence="7">
    <location>
        <begin position="50"/>
        <end position="68"/>
    </location>
</feature>
<evidence type="ECO:0000313" key="9">
    <source>
        <dbReference type="EMBL" id="MFD1890182.1"/>
    </source>
</evidence>
<feature type="transmembrane region" description="Helical" evidence="7">
    <location>
        <begin position="345"/>
        <end position="365"/>
    </location>
</feature>
<evidence type="ECO:0000256" key="1">
    <source>
        <dbReference type="ARBA" id="ARBA00004651"/>
    </source>
</evidence>
<feature type="transmembrane region" description="Helical" evidence="7">
    <location>
        <begin position="165"/>
        <end position="191"/>
    </location>
</feature>
<dbReference type="Gene3D" id="1.20.1250.20">
    <property type="entry name" value="MFS general substrate transporter like domains"/>
    <property type="match status" value="1"/>
</dbReference>
<dbReference type="InterPro" id="IPR020846">
    <property type="entry name" value="MFS_dom"/>
</dbReference>
<accession>A0ABW4RV34</accession>
<feature type="transmembrane region" description="Helical" evidence="7">
    <location>
        <begin position="260"/>
        <end position="278"/>
    </location>
</feature>
<sequence>MSSTFASLSNPNYRVWFLGGLVSNIGGWMARTAQAWLVLVVLTDGNAQALGYQTALVFLPGLLLSPVAGTVADRFNKRHILLTSCTLGLLSSLVLSTLVISGHVRLWQVFVLSLVDGLAMAFDNPARQAFVSEVVPFEQLPNAISLNSASFNAARLLGPGIGGALVALVGTGWVIAANVLAFAAMITALLSMRSDLLHPARPTRGKGGGFVAGLRYVRRRPDLMALLTVGLAVGGLGFNYNISNAVMATEAFHRGAGDYGIIGSFMGIGALVAALWSARRGSPRLRHVLMGMVGYCLFNLASALSGSFWLFVVLQVPVGFFTITALVTGNSLLQTATAPQMRGRVMALWGLTIMGMAPMVSPLVGWIGDHFGPRSTLLFGVIAVGVVFTALTATIMRSDHIRVRLDWHKRAPWLRIDRLITQDIPGVRR</sequence>
<feature type="transmembrane region" description="Helical" evidence="7">
    <location>
        <begin position="223"/>
        <end position="240"/>
    </location>
</feature>
<name>A0ABW4RV34_9ACTN</name>
<evidence type="ECO:0000313" key="10">
    <source>
        <dbReference type="Proteomes" id="UP001597326"/>
    </source>
</evidence>
<protein>
    <submittedName>
        <fullName evidence="9">MFS transporter</fullName>
    </submittedName>
</protein>
<feature type="domain" description="Major facilitator superfamily (MFS) profile" evidence="8">
    <location>
        <begin position="12"/>
        <end position="429"/>
    </location>
</feature>
<dbReference type="CDD" id="cd06173">
    <property type="entry name" value="MFS_MefA_like"/>
    <property type="match status" value="1"/>
</dbReference>
<proteinExistence type="predicted"/>
<evidence type="ECO:0000256" key="3">
    <source>
        <dbReference type="ARBA" id="ARBA00022475"/>
    </source>
</evidence>
<keyword evidence="5 7" id="KW-1133">Transmembrane helix</keyword>
<comment type="subcellular location">
    <subcellularLocation>
        <location evidence="1">Cell membrane</location>
        <topology evidence="1">Multi-pass membrane protein</topology>
    </subcellularLocation>
</comment>
<dbReference type="PANTHER" id="PTHR23513">
    <property type="entry name" value="INTEGRAL MEMBRANE EFFLUX PROTEIN-RELATED"/>
    <property type="match status" value="1"/>
</dbReference>
<evidence type="ECO:0000256" key="6">
    <source>
        <dbReference type="ARBA" id="ARBA00023136"/>
    </source>
</evidence>
<feature type="transmembrane region" description="Helical" evidence="7">
    <location>
        <begin position="12"/>
        <end position="30"/>
    </location>
</feature>
<dbReference type="Pfam" id="PF05977">
    <property type="entry name" value="MFS_3"/>
    <property type="match status" value="1"/>
</dbReference>